<reference evidence="3 4" key="1">
    <citation type="journal article" date="2022" name="ISME Commun">
        <title>Vulcanimicrobium alpinus gen. nov. sp. nov., the first cultivated representative of the candidate phylum 'Eremiobacterota', is a metabolically versatile aerobic anoxygenic phototroph.</title>
        <authorList>
            <person name="Yabe S."/>
            <person name="Muto K."/>
            <person name="Abe K."/>
            <person name="Yokota A."/>
            <person name="Staudigel H."/>
            <person name="Tebo B.M."/>
        </authorList>
    </citation>
    <scope>NUCLEOTIDE SEQUENCE [LARGE SCALE GENOMIC DNA]</scope>
    <source>
        <strain evidence="3 4">WC8-2</strain>
    </source>
</reference>
<evidence type="ECO:0000256" key="1">
    <source>
        <dbReference type="SAM" id="MobiDB-lite"/>
    </source>
</evidence>
<feature type="compositionally biased region" description="Polar residues" evidence="1">
    <location>
        <begin position="130"/>
        <end position="141"/>
    </location>
</feature>
<name>A0AAN2CAS0_UNVUL</name>
<evidence type="ECO:0000313" key="3">
    <source>
        <dbReference type="EMBL" id="BDE07406.1"/>
    </source>
</evidence>
<dbReference type="RefSeq" id="WP_317994999.1">
    <property type="nucleotide sequence ID" value="NZ_AP025523.1"/>
</dbReference>
<dbReference type="SMART" id="SM00869">
    <property type="entry name" value="Autotransporter"/>
    <property type="match status" value="1"/>
</dbReference>
<evidence type="ECO:0000259" key="2">
    <source>
        <dbReference type="PROSITE" id="PS51208"/>
    </source>
</evidence>
<feature type="compositionally biased region" description="Low complexity" evidence="1">
    <location>
        <begin position="142"/>
        <end position="192"/>
    </location>
</feature>
<dbReference type="SUPFAM" id="SSF103515">
    <property type="entry name" value="Autotransporter"/>
    <property type="match status" value="1"/>
</dbReference>
<dbReference type="EMBL" id="AP025523">
    <property type="protein sequence ID" value="BDE07406.1"/>
    <property type="molecule type" value="Genomic_DNA"/>
</dbReference>
<dbReference type="InterPro" id="IPR036709">
    <property type="entry name" value="Autotransporte_beta_dom_sf"/>
</dbReference>
<organism evidence="3 4">
    <name type="scientific">Vulcanimicrobium alpinum</name>
    <dbReference type="NCBI Taxonomy" id="3016050"/>
    <lineage>
        <taxon>Bacteria</taxon>
        <taxon>Bacillati</taxon>
        <taxon>Vulcanimicrobiota</taxon>
        <taxon>Vulcanimicrobiia</taxon>
        <taxon>Vulcanimicrobiales</taxon>
        <taxon>Vulcanimicrobiaceae</taxon>
        <taxon>Vulcanimicrobium</taxon>
    </lineage>
</organism>
<feature type="domain" description="Autotransporter" evidence="2">
    <location>
        <begin position="549"/>
        <end position="830"/>
    </location>
</feature>
<accession>A0AAN2CAS0</accession>
<dbReference type="PROSITE" id="PS51208">
    <property type="entry name" value="AUTOTRANSPORTER"/>
    <property type="match status" value="1"/>
</dbReference>
<feature type="region of interest" description="Disordered" evidence="1">
    <location>
        <begin position="115"/>
        <end position="192"/>
    </location>
</feature>
<protein>
    <recommendedName>
        <fullName evidence="2">Autotransporter domain-containing protein</fullName>
    </recommendedName>
</protein>
<sequence length="830" mass="83349">MNFDGVLGTFGNGADGIFAQSAGGLGKGGNVNVVVNGLVLVNGSNADGVYAQSHGAAGNGNISVYVGDESVVQGGDESGAGVRIVDGANNTLTNYGLITTAKMHDVPYPFRNVNEVARNPQSSTSSTTTASGQRSETVTGRSTGVAAATPASVATASSGTSSARSTGVVARSVDTTAPSTAASSAATTTASAEPAVLGTWAQRPSLMPELRSTNVNGDGANVANDPTNLAASSVLSAPGSVRATATAAAASGTRMTAAHNGLSALTDLMNHNVDPLGLAGYVSTQSNPNDQDLAIWANAGTLTINNFGKIHGSIDLNGATGIFNNKGVFAPGAYVNFGGLGTLSNNGGIMSPGAGLFIGTTTLSGSLYQSAGSDYLVDLDLQNNRVDRFVVSGTASLAGTVDLQLYNMGAAAPGTYAKTIVTAGGGITDHSGLTLALPKSAVASFSLAYPDANDLQLGYTIDFAPRAKGALGANDVAFGEYVNRIQNAGSTTTLQPLAAGAFAQPSLGALQRYYAQATPSGTLAASPAALQTNLDFSGAMLGCRNGDRLASNESCSWGALGSQHAEQKGAYGSVGYAQSMSGVSSGFQRAIRDGRTLVGAALRYDTGALDAIAGQQLKGDAINVGVLAKRLIGRDGSVSASIVAGSANYASTRTPPVGGVHATAHGNQHTSYVGAHLRAERAIERGATTLTPFVDVGATRVNAGALDETGAGALDVRVGAHSETFATMQTGVSLATVRHAGSTTLRPALELSVTELVGNARSATSAALDGAPTGVAPFVLTNTLDRTRFNLGPSLSISQKNKLDVKVGGAYQFSGASHNLAGYVQIGKKI</sequence>
<dbReference type="KEGG" id="vab:WPS_26820"/>
<dbReference type="Proteomes" id="UP001317532">
    <property type="component" value="Chromosome"/>
</dbReference>
<evidence type="ECO:0000313" key="4">
    <source>
        <dbReference type="Proteomes" id="UP001317532"/>
    </source>
</evidence>
<dbReference type="Gene3D" id="2.40.128.130">
    <property type="entry name" value="Autotransporter beta-domain"/>
    <property type="match status" value="1"/>
</dbReference>
<dbReference type="AlphaFoldDB" id="A0AAN2CAS0"/>
<dbReference type="Pfam" id="PF03797">
    <property type="entry name" value="Autotransporter"/>
    <property type="match status" value="1"/>
</dbReference>
<keyword evidence="4" id="KW-1185">Reference proteome</keyword>
<dbReference type="InterPro" id="IPR005546">
    <property type="entry name" value="Autotransporte_beta"/>
</dbReference>
<proteinExistence type="predicted"/>
<gene>
    <name evidence="3" type="ORF">WPS_26820</name>
</gene>